<organism evidence="1 2">
    <name type="scientific">Fischerella muscicola CCMEE 5323</name>
    <dbReference type="NCBI Taxonomy" id="2019572"/>
    <lineage>
        <taxon>Bacteria</taxon>
        <taxon>Bacillati</taxon>
        <taxon>Cyanobacteriota</taxon>
        <taxon>Cyanophyceae</taxon>
        <taxon>Nostocales</taxon>
        <taxon>Hapalosiphonaceae</taxon>
        <taxon>Fischerella</taxon>
    </lineage>
</organism>
<accession>A0A2N6JWZ1</accession>
<dbReference type="Proteomes" id="UP000235036">
    <property type="component" value="Unassembled WGS sequence"/>
</dbReference>
<proteinExistence type="predicted"/>
<dbReference type="EMBL" id="NRQW01000569">
    <property type="protein sequence ID" value="PLZ84746.1"/>
    <property type="molecule type" value="Genomic_DNA"/>
</dbReference>
<evidence type="ECO:0000313" key="1">
    <source>
        <dbReference type="EMBL" id="PLZ84746.1"/>
    </source>
</evidence>
<name>A0A2N6JWZ1_FISMU</name>
<gene>
    <name evidence="1" type="ORF">CEN44_24090</name>
</gene>
<reference evidence="1 2" key="1">
    <citation type="submission" date="2017-08" db="EMBL/GenBank/DDBJ databases">
        <title>Genomes of Fischerella (Mastigocladus) sp. strains.</title>
        <authorList>
            <person name="Miller S.R."/>
        </authorList>
    </citation>
    <scope>NUCLEOTIDE SEQUENCE [LARGE SCALE GENOMIC DNA]</scope>
    <source>
        <strain evidence="1 2">CCMEE 5323</strain>
    </source>
</reference>
<keyword evidence="2" id="KW-1185">Reference proteome</keyword>
<comment type="caution">
    <text evidence="1">The sequence shown here is derived from an EMBL/GenBank/DDBJ whole genome shotgun (WGS) entry which is preliminary data.</text>
</comment>
<sequence length="87" mass="9223">MTPVTHGRLGGIGGETTATALKVRTLLPHPRLLYVAVAGSSVVARDVAVGSYAEVKKVFSSVLIYVVHKMMLTFVLQNTTIAIQALS</sequence>
<protein>
    <submittedName>
        <fullName evidence="1">Uncharacterized protein</fullName>
    </submittedName>
</protein>
<evidence type="ECO:0000313" key="2">
    <source>
        <dbReference type="Proteomes" id="UP000235036"/>
    </source>
</evidence>
<dbReference type="AlphaFoldDB" id="A0A2N6JWZ1"/>